<dbReference type="PANTHER" id="PTHR30055:SF220">
    <property type="entry name" value="TETR-FAMILY REGULATORY PROTEIN"/>
    <property type="match status" value="1"/>
</dbReference>
<comment type="caution">
    <text evidence="4">The sequence shown here is derived from an EMBL/GenBank/DDBJ whole genome shotgun (WGS) entry which is preliminary data.</text>
</comment>
<dbReference type="RefSeq" id="WP_110127947.1">
    <property type="nucleotide sequence ID" value="NZ_QHLY01000012.1"/>
</dbReference>
<name>A0A317ZT26_9MICO</name>
<sequence length="187" mass="20239">MSTRETLIKAALTVLEREGAAQFSTRAVCAIANVTAPTLYHHFGNADGLLSAAVEEAFRQFLHAKLAAPVATDPEAALRDGWDDYVRFAADRPLIYAAMMARLFQGVEILAARQAFAIVAEQIAALETAGRLRLPPAEAVQLAWASVNSAAMLHVTAALHVSDYLATPEPSLIEMLRERALRDLCEP</sequence>
<feature type="DNA-binding region" description="H-T-H motif" evidence="2">
    <location>
        <begin position="24"/>
        <end position="43"/>
    </location>
</feature>
<evidence type="ECO:0000313" key="5">
    <source>
        <dbReference type="Proteomes" id="UP000246722"/>
    </source>
</evidence>
<dbReference type="SUPFAM" id="SSF46689">
    <property type="entry name" value="Homeodomain-like"/>
    <property type="match status" value="1"/>
</dbReference>
<feature type="domain" description="HTH tetR-type" evidence="3">
    <location>
        <begin position="1"/>
        <end position="61"/>
    </location>
</feature>
<dbReference type="InterPro" id="IPR050109">
    <property type="entry name" value="HTH-type_TetR-like_transc_reg"/>
</dbReference>
<dbReference type="GO" id="GO:0003700">
    <property type="term" value="F:DNA-binding transcription factor activity"/>
    <property type="evidence" value="ECO:0007669"/>
    <property type="project" value="TreeGrafter"/>
</dbReference>
<dbReference type="Pfam" id="PF00440">
    <property type="entry name" value="TetR_N"/>
    <property type="match status" value="1"/>
</dbReference>
<protein>
    <submittedName>
        <fullName evidence="4">TetR/AcrR family transcriptional regulator</fullName>
    </submittedName>
</protein>
<dbReference type="Proteomes" id="UP000246722">
    <property type="component" value="Unassembled WGS sequence"/>
</dbReference>
<dbReference type="PRINTS" id="PR00455">
    <property type="entry name" value="HTHTETR"/>
</dbReference>
<dbReference type="AlphaFoldDB" id="A0A317ZT26"/>
<dbReference type="InterPro" id="IPR001647">
    <property type="entry name" value="HTH_TetR"/>
</dbReference>
<evidence type="ECO:0000256" key="2">
    <source>
        <dbReference type="PROSITE-ProRule" id="PRU00335"/>
    </source>
</evidence>
<organism evidence="4 5">
    <name type="scientific">Cryobacterium arcticum</name>
    <dbReference type="NCBI Taxonomy" id="670052"/>
    <lineage>
        <taxon>Bacteria</taxon>
        <taxon>Bacillati</taxon>
        <taxon>Actinomycetota</taxon>
        <taxon>Actinomycetes</taxon>
        <taxon>Micrococcales</taxon>
        <taxon>Microbacteriaceae</taxon>
        <taxon>Cryobacterium</taxon>
    </lineage>
</organism>
<gene>
    <name evidence="4" type="ORF">CTB96_16810</name>
</gene>
<dbReference type="InterPro" id="IPR009057">
    <property type="entry name" value="Homeodomain-like_sf"/>
</dbReference>
<dbReference type="OrthoDB" id="3784817at2"/>
<proteinExistence type="predicted"/>
<evidence type="ECO:0000313" key="4">
    <source>
        <dbReference type="EMBL" id="PXA68279.1"/>
    </source>
</evidence>
<keyword evidence="1 2" id="KW-0238">DNA-binding</keyword>
<dbReference type="Gene3D" id="1.10.357.10">
    <property type="entry name" value="Tetracycline Repressor, domain 2"/>
    <property type="match status" value="1"/>
</dbReference>
<dbReference type="PROSITE" id="PS50977">
    <property type="entry name" value="HTH_TETR_2"/>
    <property type="match status" value="1"/>
</dbReference>
<dbReference type="GO" id="GO:0000976">
    <property type="term" value="F:transcription cis-regulatory region binding"/>
    <property type="evidence" value="ECO:0007669"/>
    <property type="project" value="TreeGrafter"/>
</dbReference>
<keyword evidence="5" id="KW-1185">Reference proteome</keyword>
<dbReference type="EMBL" id="QHLY01000012">
    <property type="protein sequence ID" value="PXA68279.1"/>
    <property type="molecule type" value="Genomic_DNA"/>
</dbReference>
<dbReference type="InterPro" id="IPR036271">
    <property type="entry name" value="Tet_transcr_reg_TetR-rel_C_sf"/>
</dbReference>
<evidence type="ECO:0000259" key="3">
    <source>
        <dbReference type="PROSITE" id="PS50977"/>
    </source>
</evidence>
<reference evidence="4 5" key="1">
    <citation type="submission" date="2018-05" db="EMBL/GenBank/DDBJ databases">
        <title>Genetic diversity of glacier-inhabiting Cryobacterium bacteria in China and description of Cryobacterium mengkeensis sp. nov. and Arthrobacter glacialis sp. nov.</title>
        <authorList>
            <person name="Liu Q."/>
            <person name="Xin Y.-H."/>
        </authorList>
    </citation>
    <scope>NUCLEOTIDE SEQUENCE [LARGE SCALE GENOMIC DNA]</scope>
    <source>
        <strain evidence="4 5">SK-1</strain>
    </source>
</reference>
<dbReference type="SUPFAM" id="SSF48498">
    <property type="entry name" value="Tetracyclin repressor-like, C-terminal domain"/>
    <property type="match status" value="1"/>
</dbReference>
<evidence type="ECO:0000256" key="1">
    <source>
        <dbReference type="ARBA" id="ARBA00023125"/>
    </source>
</evidence>
<dbReference type="PANTHER" id="PTHR30055">
    <property type="entry name" value="HTH-TYPE TRANSCRIPTIONAL REGULATOR RUTR"/>
    <property type="match status" value="1"/>
</dbReference>
<accession>A0A317ZT26</accession>